<feature type="compositionally biased region" description="Low complexity" evidence="1">
    <location>
        <begin position="23"/>
        <end position="35"/>
    </location>
</feature>
<evidence type="ECO:0000313" key="3">
    <source>
        <dbReference type="Proteomes" id="UP001501444"/>
    </source>
</evidence>
<organism evidence="2 3">
    <name type="scientific">Dactylosporangium salmoneum</name>
    <dbReference type="NCBI Taxonomy" id="53361"/>
    <lineage>
        <taxon>Bacteria</taxon>
        <taxon>Bacillati</taxon>
        <taxon>Actinomycetota</taxon>
        <taxon>Actinomycetes</taxon>
        <taxon>Micromonosporales</taxon>
        <taxon>Micromonosporaceae</taxon>
        <taxon>Dactylosporangium</taxon>
    </lineage>
</organism>
<feature type="region of interest" description="Disordered" evidence="1">
    <location>
        <begin position="1"/>
        <end position="41"/>
    </location>
</feature>
<evidence type="ECO:0000313" key="2">
    <source>
        <dbReference type="EMBL" id="GAA2351851.1"/>
    </source>
</evidence>
<sequence>MGSAAAGTSGYPGRINIDSHADTPTATGSPGATPPHTCWTRSSSRADAGYLAVRFQMSRSASGGIQGLGSVAQLAS</sequence>
<reference evidence="2 3" key="1">
    <citation type="journal article" date="2019" name="Int. J. Syst. Evol. Microbiol.">
        <title>The Global Catalogue of Microorganisms (GCM) 10K type strain sequencing project: providing services to taxonomists for standard genome sequencing and annotation.</title>
        <authorList>
            <consortium name="The Broad Institute Genomics Platform"/>
            <consortium name="The Broad Institute Genome Sequencing Center for Infectious Disease"/>
            <person name="Wu L."/>
            <person name="Ma J."/>
        </authorList>
    </citation>
    <scope>NUCLEOTIDE SEQUENCE [LARGE SCALE GENOMIC DNA]</scope>
    <source>
        <strain evidence="2 3">JCM 3272</strain>
    </source>
</reference>
<gene>
    <name evidence="2" type="ORF">GCM10010170_042200</name>
</gene>
<evidence type="ECO:0000256" key="1">
    <source>
        <dbReference type="SAM" id="MobiDB-lite"/>
    </source>
</evidence>
<keyword evidence="3" id="KW-1185">Reference proteome</keyword>
<protein>
    <submittedName>
        <fullName evidence="2">Uncharacterized protein</fullName>
    </submittedName>
</protein>
<proteinExistence type="predicted"/>
<dbReference type="Proteomes" id="UP001501444">
    <property type="component" value="Unassembled WGS sequence"/>
</dbReference>
<name>A0ABN3GHI2_9ACTN</name>
<comment type="caution">
    <text evidence="2">The sequence shown here is derived from an EMBL/GenBank/DDBJ whole genome shotgun (WGS) entry which is preliminary data.</text>
</comment>
<accession>A0ABN3GHI2</accession>
<dbReference type="EMBL" id="BAAARV010000031">
    <property type="protein sequence ID" value="GAA2351851.1"/>
    <property type="molecule type" value="Genomic_DNA"/>
</dbReference>